<dbReference type="AlphaFoldDB" id="A0A495E667"/>
<protein>
    <submittedName>
        <fullName evidence="1">Uncharacterized protein</fullName>
    </submittedName>
</protein>
<comment type="caution">
    <text evidence="1">The sequence shown here is derived from an EMBL/GenBank/DDBJ whole genome shotgun (WGS) entry which is preliminary data.</text>
</comment>
<proteinExistence type="predicted"/>
<gene>
    <name evidence="1" type="ORF">CLV91_2537</name>
</gene>
<name>A0A495E667_9FLAO</name>
<keyword evidence="2" id="KW-1185">Reference proteome</keyword>
<sequence length="150" mass="17418">MFSQDVYIKLPQAKTKNPSFIYNKNVIGNESIFKSLGNTEQEVKEKVKGVYVIKDQPYRKSADYYNLTEQGILFVDLKEKLISKTQSELNAFFGMDKQSEIYIDGYLLESKKYKIALKAIMEIEIVEPDATNHLTSNVLNIWTLKKSERY</sequence>
<evidence type="ECO:0000313" key="1">
    <source>
        <dbReference type="EMBL" id="RKR12410.1"/>
    </source>
</evidence>
<reference evidence="1 2" key="1">
    <citation type="submission" date="2018-10" db="EMBL/GenBank/DDBJ databases">
        <title>Genomic Encyclopedia of Archaeal and Bacterial Type Strains, Phase II (KMG-II): from individual species to whole genera.</title>
        <authorList>
            <person name="Goeker M."/>
        </authorList>
    </citation>
    <scope>NUCLEOTIDE SEQUENCE [LARGE SCALE GENOMIC DNA]</scope>
    <source>
        <strain evidence="1 2">DSM 25230</strain>
    </source>
</reference>
<accession>A0A495E667</accession>
<evidence type="ECO:0000313" key="2">
    <source>
        <dbReference type="Proteomes" id="UP000269412"/>
    </source>
</evidence>
<dbReference type="EMBL" id="RBIQ01000009">
    <property type="protein sequence ID" value="RKR12410.1"/>
    <property type="molecule type" value="Genomic_DNA"/>
</dbReference>
<organism evidence="1 2">
    <name type="scientific">Maribacter vaceletii</name>
    <dbReference type="NCBI Taxonomy" id="1206816"/>
    <lineage>
        <taxon>Bacteria</taxon>
        <taxon>Pseudomonadati</taxon>
        <taxon>Bacteroidota</taxon>
        <taxon>Flavobacteriia</taxon>
        <taxon>Flavobacteriales</taxon>
        <taxon>Flavobacteriaceae</taxon>
        <taxon>Maribacter</taxon>
    </lineage>
</organism>
<dbReference type="Proteomes" id="UP000269412">
    <property type="component" value="Unassembled WGS sequence"/>
</dbReference>